<dbReference type="RefSeq" id="WP_344962408.1">
    <property type="nucleotide sequence ID" value="NZ_BAABDS010000009.1"/>
</dbReference>
<reference evidence="5" key="1">
    <citation type="journal article" date="2019" name="Int. J. Syst. Evol. Microbiol.">
        <title>The Global Catalogue of Microorganisms (GCM) 10K type strain sequencing project: providing services to taxonomists for standard genome sequencing and annotation.</title>
        <authorList>
            <consortium name="The Broad Institute Genomics Platform"/>
            <consortium name="The Broad Institute Genome Sequencing Center for Infectious Disease"/>
            <person name="Wu L."/>
            <person name="Ma J."/>
        </authorList>
    </citation>
    <scope>NUCLEOTIDE SEQUENCE [LARGE SCALE GENOMIC DNA]</scope>
    <source>
        <strain evidence="5">JCM 17329</strain>
    </source>
</reference>
<evidence type="ECO:0000256" key="3">
    <source>
        <dbReference type="ARBA" id="ARBA00022795"/>
    </source>
</evidence>
<evidence type="ECO:0008006" key="6">
    <source>
        <dbReference type="Google" id="ProtNLM"/>
    </source>
</evidence>
<dbReference type="InterPro" id="IPR036679">
    <property type="entry name" value="FlgN-like_sf"/>
</dbReference>
<evidence type="ECO:0000256" key="2">
    <source>
        <dbReference type="ARBA" id="ARBA00007703"/>
    </source>
</evidence>
<dbReference type="EMBL" id="BAABDS010000009">
    <property type="protein sequence ID" value="GAA3702864.1"/>
    <property type="molecule type" value="Genomic_DNA"/>
</dbReference>
<dbReference type="Gene3D" id="1.20.58.300">
    <property type="entry name" value="FlgN-like"/>
    <property type="match status" value="1"/>
</dbReference>
<evidence type="ECO:0000313" key="4">
    <source>
        <dbReference type="EMBL" id="GAA3702864.1"/>
    </source>
</evidence>
<name>A0ABP7DD43_9GAMM</name>
<accession>A0ABP7DD43</accession>
<keyword evidence="3" id="KW-1005">Bacterial flagellum biogenesis</keyword>
<evidence type="ECO:0000256" key="1">
    <source>
        <dbReference type="ARBA" id="ARBA00002397"/>
    </source>
</evidence>
<sequence length="136" mass="15773">MSKLQLKQLWQLLQREQQGYRQLYPLLQCQARLLTSQDHQGLLIHNPRQLQLTEQLAQLARQREQLQAALGSTTLDALAKRLPDSLARPLLELWQTLLTLARRCRALNDSNGRLLASQKEWLEQRMGVTQGVYHPD</sequence>
<comment type="caution">
    <text evidence="4">The sequence shown here is derived from an EMBL/GenBank/DDBJ whole genome shotgun (WGS) entry which is preliminary data.</text>
</comment>
<proteinExistence type="inferred from homology"/>
<dbReference type="SUPFAM" id="SSF140566">
    <property type="entry name" value="FlgN-like"/>
    <property type="match status" value="1"/>
</dbReference>
<organism evidence="4 5">
    <name type="scientific">Oceanisphaera sediminis</name>
    <dbReference type="NCBI Taxonomy" id="981381"/>
    <lineage>
        <taxon>Bacteria</taxon>
        <taxon>Pseudomonadati</taxon>
        <taxon>Pseudomonadota</taxon>
        <taxon>Gammaproteobacteria</taxon>
        <taxon>Aeromonadales</taxon>
        <taxon>Aeromonadaceae</taxon>
        <taxon>Oceanisphaera</taxon>
    </lineage>
</organism>
<evidence type="ECO:0000313" key="5">
    <source>
        <dbReference type="Proteomes" id="UP001501479"/>
    </source>
</evidence>
<gene>
    <name evidence="4" type="ORF">GCM10022421_06850</name>
</gene>
<protein>
    <recommendedName>
        <fullName evidence="6">Flagellar protein FlgN</fullName>
    </recommendedName>
</protein>
<comment type="similarity">
    <text evidence="2">Belongs to the FlgN family.</text>
</comment>
<dbReference type="Pfam" id="PF05130">
    <property type="entry name" value="FlgN"/>
    <property type="match status" value="1"/>
</dbReference>
<dbReference type="InterPro" id="IPR007809">
    <property type="entry name" value="FlgN-like"/>
</dbReference>
<comment type="function">
    <text evidence="1">Required for the efficient initiation of filament assembly.</text>
</comment>
<keyword evidence="5" id="KW-1185">Reference proteome</keyword>
<dbReference type="Proteomes" id="UP001501479">
    <property type="component" value="Unassembled WGS sequence"/>
</dbReference>